<dbReference type="PANTHER" id="PTHR32134:SF92">
    <property type="entry name" value="FNIP REPEAT-CONTAINING PROTEIN"/>
    <property type="match status" value="1"/>
</dbReference>
<name>A0A3G5A358_9VIRU</name>
<dbReference type="InterPro" id="IPR008615">
    <property type="entry name" value="FNIP"/>
</dbReference>
<keyword evidence="1" id="KW-0677">Repeat</keyword>
<sequence>MDVNPFKSYYTISNTTFLSPDNFNRSIDDIKFPSNLQSIIFGHNFNKPIDNVIFPPSLHSIAFKGSFNQPIHVLETLSLKFIEFGGCFNQSLKYLPNTIEYMTISPAFNTNTLLEIPYQINDICYIYSEFNFNSNSNSNTIDNLPNCITEIFVADAYRFTRKIMTNLPSSVKKIKLGHNSRMSAERLTKIPYGCTVFDEHDNIIKIE</sequence>
<evidence type="ECO:0000256" key="1">
    <source>
        <dbReference type="ARBA" id="ARBA00022737"/>
    </source>
</evidence>
<dbReference type="PANTHER" id="PTHR32134">
    <property type="entry name" value="FNIP REPEAT-CONTAINING PROTEIN"/>
    <property type="match status" value="1"/>
</dbReference>
<dbReference type="InterPro" id="IPR051251">
    <property type="entry name" value="STK_FNIP-Repeat"/>
</dbReference>
<gene>
    <name evidence="2" type="ORF">Gaeavirus23_2</name>
</gene>
<proteinExistence type="predicted"/>
<accession>A0A3G5A358</accession>
<dbReference type="Pfam" id="PF05725">
    <property type="entry name" value="FNIP"/>
    <property type="match status" value="1"/>
</dbReference>
<evidence type="ECO:0000313" key="2">
    <source>
        <dbReference type="EMBL" id="AYV80263.1"/>
    </source>
</evidence>
<protein>
    <recommendedName>
        <fullName evidence="3">FNIP repeat-containing protein</fullName>
    </recommendedName>
</protein>
<organism evidence="2">
    <name type="scientific">Gaeavirus sp</name>
    <dbReference type="NCBI Taxonomy" id="2487767"/>
    <lineage>
        <taxon>Viruses</taxon>
        <taxon>Varidnaviria</taxon>
        <taxon>Bamfordvirae</taxon>
        <taxon>Nucleocytoviricota</taxon>
        <taxon>Megaviricetes</taxon>
        <taxon>Imitervirales</taxon>
        <taxon>Mimiviridae</taxon>
        <taxon>Klosneuvirinae</taxon>
    </lineage>
</organism>
<dbReference type="EMBL" id="MK072221">
    <property type="protein sequence ID" value="AYV80263.1"/>
    <property type="molecule type" value="Genomic_DNA"/>
</dbReference>
<evidence type="ECO:0008006" key="3">
    <source>
        <dbReference type="Google" id="ProtNLM"/>
    </source>
</evidence>
<reference evidence="2" key="1">
    <citation type="submission" date="2018-10" db="EMBL/GenBank/DDBJ databases">
        <title>Hidden diversity of soil giant viruses.</title>
        <authorList>
            <person name="Schulz F."/>
            <person name="Alteio L."/>
            <person name="Goudeau D."/>
            <person name="Ryan E.M."/>
            <person name="Malmstrom R.R."/>
            <person name="Blanchard J."/>
            <person name="Woyke T."/>
        </authorList>
    </citation>
    <scope>NUCLEOTIDE SEQUENCE</scope>
    <source>
        <strain evidence="2">GAV1</strain>
    </source>
</reference>